<dbReference type="InterPro" id="IPR044245">
    <property type="entry name" value="Spartan"/>
</dbReference>
<proteinExistence type="predicted"/>
<dbReference type="GO" id="GO:0006974">
    <property type="term" value="P:DNA damage response"/>
    <property type="evidence" value="ECO:0007669"/>
    <property type="project" value="InterPro"/>
</dbReference>
<keyword evidence="3" id="KW-1185">Reference proteome</keyword>
<feature type="domain" description="SprT-like" evidence="1">
    <location>
        <begin position="100"/>
        <end position="238"/>
    </location>
</feature>
<dbReference type="GO" id="GO:0031593">
    <property type="term" value="F:polyubiquitin modification-dependent protein binding"/>
    <property type="evidence" value="ECO:0007669"/>
    <property type="project" value="TreeGrafter"/>
</dbReference>
<dbReference type="GO" id="GO:0005634">
    <property type="term" value="C:nucleus"/>
    <property type="evidence" value="ECO:0007669"/>
    <property type="project" value="TreeGrafter"/>
</dbReference>
<dbReference type="Proteomes" id="UP001153712">
    <property type="component" value="Chromosome 2"/>
</dbReference>
<protein>
    <recommendedName>
        <fullName evidence="1">SprT-like domain-containing protein</fullName>
    </recommendedName>
</protein>
<gene>
    <name evidence="2" type="ORF">PHYEVI_LOCUS4560</name>
</gene>
<dbReference type="Pfam" id="PF10263">
    <property type="entry name" value="SprT-like"/>
    <property type="match status" value="1"/>
</dbReference>
<evidence type="ECO:0000259" key="1">
    <source>
        <dbReference type="SMART" id="SM00731"/>
    </source>
</evidence>
<accession>A0A9N9TKR1</accession>
<dbReference type="OrthoDB" id="5236983at2759"/>
<dbReference type="GO" id="GO:0003697">
    <property type="term" value="F:single-stranded DNA binding"/>
    <property type="evidence" value="ECO:0007669"/>
    <property type="project" value="InterPro"/>
</dbReference>
<dbReference type="PANTHER" id="PTHR21220:SF0">
    <property type="entry name" value="DNA-DEPENDENT METALLOPROTEASE SPRTN"/>
    <property type="match status" value="1"/>
</dbReference>
<dbReference type="SMART" id="SM00731">
    <property type="entry name" value="SprT"/>
    <property type="match status" value="1"/>
</dbReference>
<name>A0A9N9TKR1_PHYSR</name>
<organism evidence="2 3">
    <name type="scientific">Phyllotreta striolata</name>
    <name type="common">Striped flea beetle</name>
    <name type="synonym">Crioceris striolata</name>
    <dbReference type="NCBI Taxonomy" id="444603"/>
    <lineage>
        <taxon>Eukaryota</taxon>
        <taxon>Metazoa</taxon>
        <taxon>Ecdysozoa</taxon>
        <taxon>Arthropoda</taxon>
        <taxon>Hexapoda</taxon>
        <taxon>Insecta</taxon>
        <taxon>Pterygota</taxon>
        <taxon>Neoptera</taxon>
        <taxon>Endopterygota</taxon>
        <taxon>Coleoptera</taxon>
        <taxon>Polyphaga</taxon>
        <taxon>Cucujiformia</taxon>
        <taxon>Chrysomeloidea</taxon>
        <taxon>Chrysomelidae</taxon>
        <taxon>Galerucinae</taxon>
        <taxon>Alticini</taxon>
        <taxon>Phyllotreta</taxon>
    </lineage>
</organism>
<dbReference type="GO" id="GO:0004222">
    <property type="term" value="F:metalloendopeptidase activity"/>
    <property type="evidence" value="ECO:0007669"/>
    <property type="project" value="InterPro"/>
</dbReference>
<evidence type="ECO:0000313" key="2">
    <source>
        <dbReference type="EMBL" id="CAG9858169.1"/>
    </source>
</evidence>
<dbReference type="EMBL" id="OU900095">
    <property type="protein sequence ID" value="CAG9858169.1"/>
    <property type="molecule type" value="Genomic_DNA"/>
</dbReference>
<dbReference type="PANTHER" id="PTHR21220">
    <property type="entry name" value="DNA-DEPENDENT METALLOPROTEASE SPRTN"/>
    <property type="match status" value="1"/>
</dbReference>
<evidence type="ECO:0000313" key="3">
    <source>
        <dbReference type="Proteomes" id="UP001153712"/>
    </source>
</evidence>
<dbReference type="AlphaFoldDB" id="A0A9N9TKR1"/>
<sequence length="270" mass="32212">MSQINYQLALDQQRKYEQERRDKEIAKALQETFQREHEVQQERLSNDSSIARLLQEQERDQMAALPMHNRPHPNVYPSTSGTTATSWPTHPSLEVTDPTPDIYSLFTAFNERFFWNQLGSVTVEWNTRMTSSAGMCIYQGRGGMCTIYLSEPLLKLRPRKDLVETLLHEMIHAFLFVTQNNRDWDGHGEEFQRHMYRINMEAGTNITIYHNFYDEVMYYRRMYPGYSDQQIYQHIKEKCPKWVNWFDRMVQRIIRGPKPYSVVWVAQPWS</sequence>
<reference evidence="2" key="1">
    <citation type="submission" date="2022-01" db="EMBL/GenBank/DDBJ databases">
        <authorList>
            <person name="King R."/>
        </authorList>
    </citation>
    <scope>NUCLEOTIDE SEQUENCE</scope>
</reference>
<dbReference type="InterPro" id="IPR006640">
    <property type="entry name" value="SprT-like_domain"/>
</dbReference>